<evidence type="ECO:0000256" key="2">
    <source>
        <dbReference type="ARBA" id="ARBA00011738"/>
    </source>
</evidence>
<name>A0A699JFU8_TANCI</name>
<dbReference type="AlphaFoldDB" id="A0A699JFU8"/>
<evidence type="ECO:0000256" key="3">
    <source>
        <dbReference type="ARBA" id="ARBA00022576"/>
    </source>
</evidence>
<dbReference type="PANTHER" id="PTHR11751:SF476">
    <property type="entry name" value="ALANINE TRANSAMINASE"/>
    <property type="match status" value="1"/>
</dbReference>
<dbReference type="PANTHER" id="PTHR11751">
    <property type="entry name" value="ALANINE AMINOTRANSFERASE"/>
    <property type="match status" value="1"/>
</dbReference>
<keyword evidence="4 6" id="KW-0808">Transferase</keyword>
<dbReference type="GO" id="GO:0004021">
    <property type="term" value="F:L-alanine:2-oxoglutarate aminotransferase activity"/>
    <property type="evidence" value="ECO:0007669"/>
    <property type="project" value="TreeGrafter"/>
</dbReference>
<gene>
    <name evidence="6" type="ORF">Tci_603573</name>
</gene>
<dbReference type="InterPro" id="IPR045088">
    <property type="entry name" value="ALAT1/2-like"/>
</dbReference>
<proteinExistence type="predicted"/>
<evidence type="ECO:0000256" key="4">
    <source>
        <dbReference type="ARBA" id="ARBA00022679"/>
    </source>
</evidence>
<accession>A0A699JFU8</accession>
<dbReference type="SUPFAM" id="SSF53383">
    <property type="entry name" value="PLP-dependent transferases"/>
    <property type="match status" value="1"/>
</dbReference>
<evidence type="ECO:0000256" key="5">
    <source>
        <dbReference type="ARBA" id="ARBA00022898"/>
    </source>
</evidence>
<organism evidence="6">
    <name type="scientific">Tanacetum cinerariifolium</name>
    <name type="common">Dalmatian daisy</name>
    <name type="synonym">Chrysanthemum cinerariifolium</name>
    <dbReference type="NCBI Taxonomy" id="118510"/>
    <lineage>
        <taxon>Eukaryota</taxon>
        <taxon>Viridiplantae</taxon>
        <taxon>Streptophyta</taxon>
        <taxon>Embryophyta</taxon>
        <taxon>Tracheophyta</taxon>
        <taxon>Spermatophyta</taxon>
        <taxon>Magnoliopsida</taxon>
        <taxon>eudicotyledons</taxon>
        <taxon>Gunneridae</taxon>
        <taxon>Pentapetalae</taxon>
        <taxon>asterids</taxon>
        <taxon>campanulids</taxon>
        <taxon>Asterales</taxon>
        <taxon>Asteraceae</taxon>
        <taxon>Asteroideae</taxon>
        <taxon>Anthemideae</taxon>
        <taxon>Anthemidinae</taxon>
        <taxon>Tanacetum</taxon>
    </lineage>
</organism>
<comment type="caution">
    <text evidence="6">The sequence shown here is derived from an EMBL/GenBank/DDBJ whole genome shotgun (WGS) entry which is preliminary data.</text>
</comment>
<sequence length="130" mass="14928">MITLIGSFYLDEATRWGPEISELNKQLETTRQKGIVVRALVLAEENQRQIMDFCKKEGLVLLADKVYQDNVYALDITFNSFKKICCSMGYSDKDIPFAKAMELNMTQLFWYVASVFGSLTPYENQMRCGV</sequence>
<evidence type="ECO:0000256" key="1">
    <source>
        <dbReference type="ARBA" id="ARBA00001933"/>
    </source>
</evidence>
<keyword evidence="5" id="KW-0663">Pyridoxal phosphate</keyword>
<dbReference type="InterPro" id="IPR015424">
    <property type="entry name" value="PyrdxlP-dep_Trfase"/>
</dbReference>
<dbReference type="InterPro" id="IPR015421">
    <property type="entry name" value="PyrdxlP-dep_Trfase_major"/>
</dbReference>
<evidence type="ECO:0000313" key="6">
    <source>
        <dbReference type="EMBL" id="GFA31601.1"/>
    </source>
</evidence>
<comment type="cofactor">
    <cofactor evidence="1">
        <name>pyridoxal 5'-phosphate</name>
        <dbReference type="ChEBI" id="CHEBI:597326"/>
    </cofactor>
</comment>
<dbReference type="EMBL" id="BKCJ010403319">
    <property type="protein sequence ID" value="GFA31601.1"/>
    <property type="molecule type" value="Genomic_DNA"/>
</dbReference>
<dbReference type="Gene3D" id="3.40.640.10">
    <property type="entry name" value="Type I PLP-dependent aspartate aminotransferase-like (Major domain)"/>
    <property type="match status" value="1"/>
</dbReference>
<keyword evidence="3 6" id="KW-0032">Aminotransferase</keyword>
<comment type="subunit">
    <text evidence="2">Homodimer.</text>
</comment>
<reference evidence="6" key="1">
    <citation type="journal article" date="2019" name="Sci. Rep.">
        <title>Draft genome of Tanacetum cinerariifolium, the natural source of mosquito coil.</title>
        <authorList>
            <person name="Yamashiro T."/>
            <person name="Shiraishi A."/>
            <person name="Satake H."/>
            <person name="Nakayama K."/>
        </authorList>
    </citation>
    <scope>NUCLEOTIDE SEQUENCE</scope>
</reference>
<protein>
    <submittedName>
        <fullName evidence="6">Alanine aminotransferase 2-like</fullName>
    </submittedName>
</protein>